<dbReference type="RefSeq" id="WP_191762873.1">
    <property type="nucleotide sequence ID" value="NZ_JACSPP010000004.1"/>
</dbReference>
<protein>
    <recommendedName>
        <fullName evidence="4">DUF1735 domain-containing protein</fullName>
    </recommendedName>
</protein>
<name>A0ABR8Y4Z2_9BACT</name>
<accession>A0ABR8Y4Z2</accession>
<dbReference type="PROSITE" id="PS51257">
    <property type="entry name" value="PROKAR_LIPOPROTEIN"/>
    <property type="match status" value="1"/>
</dbReference>
<proteinExistence type="predicted"/>
<evidence type="ECO:0008006" key="4">
    <source>
        <dbReference type="Google" id="ProtNLM"/>
    </source>
</evidence>
<dbReference type="EMBL" id="JACSPP010000004">
    <property type="protein sequence ID" value="MBD8039286.1"/>
    <property type="molecule type" value="Genomic_DNA"/>
</dbReference>
<keyword evidence="3" id="KW-1185">Reference proteome</keyword>
<gene>
    <name evidence="2" type="ORF">H9625_02265</name>
</gene>
<evidence type="ECO:0000313" key="2">
    <source>
        <dbReference type="EMBL" id="MBD8039286.1"/>
    </source>
</evidence>
<organism evidence="2 3">
    <name type="scientific">Phocaeicola intestinalis</name>
    <dbReference type="NCBI Taxonomy" id="2762212"/>
    <lineage>
        <taxon>Bacteria</taxon>
        <taxon>Pseudomonadati</taxon>
        <taxon>Bacteroidota</taxon>
        <taxon>Bacteroidia</taxon>
        <taxon>Bacteroidales</taxon>
        <taxon>Bacteroidaceae</taxon>
        <taxon>Phocaeicola</taxon>
    </lineage>
</organism>
<comment type="caution">
    <text evidence="2">The sequence shown here is derived from an EMBL/GenBank/DDBJ whole genome shotgun (WGS) entry which is preliminary data.</text>
</comment>
<keyword evidence="1" id="KW-0732">Signal</keyword>
<reference evidence="2 3" key="1">
    <citation type="submission" date="2020-08" db="EMBL/GenBank/DDBJ databases">
        <title>A Genomic Blueprint of the Chicken Gut Microbiome.</title>
        <authorList>
            <person name="Gilroy R."/>
            <person name="Ravi A."/>
            <person name="Getino M."/>
            <person name="Pursley I."/>
            <person name="Horton D.L."/>
            <person name="Alikhan N.-F."/>
            <person name="Baker D."/>
            <person name="Gharbi K."/>
            <person name="Hall N."/>
            <person name="Watson M."/>
            <person name="Adriaenssens E.M."/>
            <person name="Foster-Nyarko E."/>
            <person name="Jarju S."/>
            <person name="Secka A."/>
            <person name="Antonio M."/>
            <person name="Oren A."/>
            <person name="Chaudhuri R."/>
            <person name="La Ragione R.M."/>
            <person name="Hildebrand F."/>
            <person name="Pallen M.J."/>
        </authorList>
    </citation>
    <scope>NUCLEOTIDE SEQUENCE [LARGE SCALE GENOMIC DNA]</scope>
    <source>
        <strain evidence="2 3">Sa1CVN1</strain>
    </source>
</reference>
<sequence length="254" mass="27907">MKVINQLFFLSLLIGALAFTACSEDIEREPSPVPTEGVQAYVYAESTSLTFVPTDALSFTLNVARQNAQEAATVHLQAEGEGFTLPETVDFAAGENVKQVLITFDIPIGTTSTLKVSVPEEESYVYANSEITFTITLDYTWEDYGTGTYTSMLFGQSWPQPIMKAKEANAYKLPDCITVGYPITFTLSDDGQELVAWDIQATGYEDSSYGMVYFLPESMQRDGNVLIFAMQGLVVLDGGYGILYNGFSETLELP</sequence>
<dbReference type="Proteomes" id="UP000620874">
    <property type="component" value="Unassembled WGS sequence"/>
</dbReference>
<feature type="chain" id="PRO_5046383800" description="DUF1735 domain-containing protein" evidence="1">
    <location>
        <begin position="24"/>
        <end position="254"/>
    </location>
</feature>
<feature type="signal peptide" evidence="1">
    <location>
        <begin position="1"/>
        <end position="23"/>
    </location>
</feature>
<evidence type="ECO:0000313" key="3">
    <source>
        <dbReference type="Proteomes" id="UP000620874"/>
    </source>
</evidence>
<evidence type="ECO:0000256" key="1">
    <source>
        <dbReference type="SAM" id="SignalP"/>
    </source>
</evidence>